<protein>
    <submittedName>
        <fullName evidence="1">8832_t:CDS:1</fullName>
    </submittedName>
</protein>
<dbReference type="Proteomes" id="UP000789920">
    <property type="component" value="Unassembled WGS sequence"/>
</dbReference>
<accession>A0ACA9MGZ3</accession>
<comment type="caution">
    <text evidence="1">The sequence shown here is derived from an EMBL/GenBank/DDBJ whole genome shotgun (WGS) entry which is preliminary data.</text>
</comment>
<proteinExistence type="predicted"/>
<sequence>MNRPNSVRYSQVQKVFMDPRKQQKQLKHWVVKKKKFANPKLDSKYEWMYDDTAAQAAKNIQTKAIIFKMNDAVSTNHKGTVQTAQ</sequence>
<name>A0ACA9MGZ3_9GLOM</name>
<keyword evidence="2" id="KW-1185">Reference proteome</keyword>
<evidence type="ECO:0000313" key="2">
    <source>
        <dbReference type="Proteomes" id="UP000789920"/>
    </source>
</evidence>
<evidence type="ECO:0000313" key="1">
    <source>
        <dbReference type="EMBL" id="CAG8582784.1"/>
    </source>
</evidence>
<gene>
    <name evidence="1" type="ORF">RPERSI_LOCUS5217</name>
</gene>
<organism evidence="1 2">
    <name type="scientific">Racocetra persica</name>
    <dbReference type="NCBI Taxonomy" id="160502"/>
    <lineage>
        <taxon>Eukaryota</taxon>
        <taxon>Fungi</taxon>
        <taxon>Fungi incertae sedis</taxon>
        <taxon>Mucoromycota</taxon>
        <taxon>Glomeromycotina</taxon>
        <taxon>Glomeromycetes</taxon>
        <taxon>Diversisporales</taxon>
        <taxon>Gigasporaceae</taxon>
        <taxon>Racocetra</taxon>
    </lineage>
</organism>
<reference evidence="1" key="1">
    <citation type="submission" date="2021-06" db="EMBL/GenBank/DDBJ databases">
        <authorList>
            <person name="Kallberg Y."/>
            <person name="Tangrot J."/>
            <person name="Rosling A."/>
        </authorList>
    </citation>
    <scope>NUCLEOTIDE SEQUENCE</scope>
    <source>
        <strain evidence="1">MA461A</strain>
    </source>
</reference>
<dbReference type="EMBL" id="CAJVQC010007693">
    <property type="protein sequence ID" value="CAG8582784.1"/>
    <property type="molecule type" value="Genomic_DNA"/>
</dbReference>